<sequence>MDVSHQLATLASRPLLLWHGDEETWVPPGETFRLQHALQQSGLAENLTASGSRACAHRITPEALAETVGFFKRTL</sequence>
<organism evidence="1 2">
    <name type="scientific">Raoultella terrigena</name>
    <name type="common">Klebsiella terrigena</name>
    <dbReference type="NCBI Taxonomy" id="577"/>
    <lineage>
        <taxon>Bacteria</taxon>
        <taxon>Pseudomonadati</taxon>
        <taxon>Pseudomonadota</taxon>
        <taxon>Gammaproteobacteria</taxon>
        <taxon>Enterobacterales</taxon>
        <taxon>Enterobacteriaceae</taxon>
        <taxon>Klebsiella/Raoultella group</taxon>
        <taxon>Raoultella</taxon>
    </lineage>
</organism>
<name>A0A4U9DBU1_RAOTE</name>
<evidence type="ECO:0000313" key="1">
    <source>
        <dbReference type="EMBL" id="VTN13405.1"/>
    </source>
</evidence>
<dbReference type="InterPro" id="IPR029058">
    <property type="entry name" value="AB_hydrolase_fold"/>
</dbReference>
<dbReference type="Gene3D" id="3.40.50.1820">
    <property type="entry name" value="alpha/beta hydrolase"/>
    <property type="match status" value="1"/>
</dbReference>
<dbReference type="SUPFAM" id="SSF53474">
    <property type="entry name" value="alpha/beta-Hydrolases"/>
    <property type="match status" value="1"/>
</dbReference>
<dbReference type="AlphaFoldDB" id="A0A4U9DBU1"/>
<dbReference type="Proteomes" id="UP000339249">
    <property type="component" value="Unassembled WGS sequence"/>
</dbReference>
<gene>
    <name evidence="1" type="ORF">NCTC9185_05439</name>
</gene>
<proteinExistence type="predicted"/>
<accession>A0A4U9DBU1</accession>
<reference evidence="1 2" key="1">
    <citation type="submission" date="2019-04" db="EMBL/GenBank/DDBJ databases">
        <authorList>
            <consortium name="Pathogen Informatics"/>
        </authorList>
    </citation>
    <scope>NUCLEOTIDE SEQUENCE [LARGE SCALE GENOMIC DNA]</scope>
    <source>
        <strain evidence="1 2">NCTC9185</strain>
    </source>
</reference>
<evidence type="ECO:0000313" key="2">
    <source>
        <dbReference type="Proteomes" id="UP000339249"/>
    </source>
</evidence>
<protein>
    <submittedName>
        <fullName evidence="1">Esterase</fullName>
    </submittedName>
</protein>
<dbReference type="EMBL" id="CABDVU010000001">
    <property type="protein sequence ID" value="VTN13405.1"/>
    <property type="molecule type" value="Genomic_DNA"/>
</dbReference>